<evidence type="ECO:0000313" key="2">
    <source>
        <dbReference type="Proteomes" id="UP000799755"/>
    </source>
</evidence>
<keyword evidence="2" id="KW-1185">Reference proteome</keyword>
<proteinExistence type="predicted"/>
<name>A0ACB6R5W7_9PLEO</name>
<evidence type="ECO:0000313" key="1">
    <source>
        <dbReference type="EMBL" id="KAF2474678.1"/>
    </source>
</evidence>
<dbReference type="EMBL" id="MU003497">
    <property type="protein sequence ID" value="KAF2474678.1"/>
    <property type="molecule type" value="Genomic_DNA"/>
</dbReference>
<dbReference type="Proteomes" id="UP000799755">
    <property type="component" value="Unassembled WGS sequence"/>
</dbReference>
<gene>
    <name evidence="1" type="ORF">BDR25DRAFT_111038</name>
</gene>
<comment type="caution">
    <text evidence="1">The sequence shown here is derived from an EMBL/GenBank/DDBJ whole genome shotgun (WGS) entry which is preliminary data.</text>
</comment>
<organism evidence="1 2">
    <name type="scientific">Lindgomyces ingoldianus</name>
    <dbReference type="NCBI Taxonomy" id="673940"/>
    <lineage>
        <taxon>Eukaryota</taxon>
        <taxon>Fungi</taxon>
        <taxon>Dikarya</taxon>
        <taxon>Ascomycota</taxon>
        <taxon>Pezizomycotina</taxon>
        <taxon>Dothideomycetes</taxon>
        <taxon>Pleosporomycetidae</taxon>
        <taxon>Pleosporales</taxon>
        <taxon>Lindgomycetaceae</taxon>
        <taxon>Lindgomyces</taxon>
    </lineage>
</organism>
<reference evidence="1" key="1">
    <citation type="journal article" date="2020" name="Stud. Mycol.">
        <title>101 Dothideomycetes genomes: a test case for predicting lifestyles and emergence of pathogens.</title>
        <authorList>
            <person name="Haridas S."/>
            <person name="Albert R."/>
            <person name="Binder M."/>
            <person name="Bloem J."/>
            <person name="Labutti K."/>
            <person name="Salamov A."/>
            <person name="Andreopoulos B."/>
            <person name="Baker S."/>
            <person name="Barry K."/>
            <person name="Bills G."/>
            <person name="Bluhm B."/>
            <person name="Cannon C."/>
            <person name="Castanera R."/>
            <person name="Culley D."/>
            <person name="Daum C."/>
            <person name="Ezra D."/>
            <person name="Gonzalez J."/>
            <person name="Henrissat B."/>
            <person name="Kuo A."/>
            <person name="Liang C."/>
            <person name="Lipzen A."/>
            <person name="Lutzoni F."/>
            <person name="Magnuson J."/>
            <person name="Mondo S."/>
            <person name="Nolan M."/>
            <person name="Ohm R."/>
            <person name="Pangilinan J."/>
            <person name="Park H.-J."/>
            <person name="Ramirez L."/>
            <person name="Alfaro M."/>
            <person name="Sun H."/>
            <person name="Tritt A."/>
            <person name="Yoshinaga Y."/>
            <person name="Zwiers L.-H."/>
            <person name="Turgeon B."/>
            <person name="Goodwin S."/>
            <person name="Spatafora J."/>
            <person name="Crous P."/>
            <person name="Grigoriev I."/>
        </authorList>
    </citation>
    <scope>NUCLEOTIDE SEQUENCE</scope>
    <source>
        <strain evidence="1">ATCC 200398</strain>
    </source>
</reference>
<accession>A0ACB6R5W7</accession>
<protein>
    <submittedName>
        <fullName evidence="1">Uncharacterized protein</fullName>
    </submittedName>
</protein>
<sequence length="153" mass="17030">MAQHAPMLTLPPSSLHRISQIQSANLSLISAFESHPTFSSQHSSRQGKIYFMWDFAKRTDAMFQSLMHSYAQPDTPATRGSVPDLPPARMTEEQSGELKEDVVGRCVMLWTMITDGSGKTGVMFGEVEGQEVDLGEDVRAKAEVVRRVIFEEV</sequence>